<proteinExistence type="predicted"/>
<reference evidence="1 2" key="1">
    <citation type="submission" date="2016-11" db="EMBL/GenBank/DDBJ databases">
        <authorList>
            <person name="Jaros S."/>
            <person name="Januszkiewicz K."/>
            <person name="Wedrychowicz H."/>
        </authorList>
    </citation>
    <scope>NUCLEOTIDE SEQUENCE [LARGE SCALE GENOMIC DNA]</scope>
    <source>
        <strain evidence="1">NVI 5450</strain>
    </source>
</reference>
<gene>
    <name evidence="1" type="ORF">NVI5450_0780</name>
</gene>
<name>A0A1L0AJY5_9GAMM</name>
<evidence type="ECO:0000313" key="2">
    <source>
        <dbReference type="Proteomes" id="UP000183794"/>
    </source>
</evidence>
<protein>
    <submittedName>
        <fullName evidence="1">Uncharacterized protein</fullName>
    </submittedName>
</protein>
<evidence type="ECO:0000313" key="1">
    <source>
        <dbReference type="EMBL" id="SGY87666.1"/>
    </source>
</evidence>
<organism evidence="1 2">
    <name type="scientific">Moritella viscosa</name>
    <dbReference type="NCBI Taxonomy" id="80854"/>
    <lineage>
        <taxon>Bacteria</taxon>
        <taxon>Pseudomonadati</taxon>
        <taxon>Pseudomonadota</taxon>
        <taxon>Gammaproteobacteria</taxon>
        <taxon>Alteromonadales</taxon>
        <taxon>Moritellaceae</taxon>
        <taxon>Moritella</taxon>
    </lineage>
</organism>
<dbReference type="EMBL" id="FPLD01000026">
    <property type="protein sequence ID" value="SGY87666.1"/>
    <property type="molecule type" value="Genomic_DNA"/>
</dbReference>
<sequence length="60" mass="6986">MGMVLNYSLWISGKSLVYAEAARQLVRDMNQMQRRMQEMTRCMGILSGDCDIKCLRKKIN</sequence>
<dbReference type="Proteomes" id="UP000183794">
    <property type="component" value="Unassembled WGS sequence"/>
</dbReference>
<dbReference type="AlphaFoldDB" id="A0A1L0AJY5"/>
<accession>A0A1L0AJY5</accession>